<evidence type="ECO:0000313" key="1">
    <source>
        <dbReference type="EMBL" id="KAF9729245.1"/>
    </source>
</evidence>
<name>A0A9P6G7G0_9PLEO</name>
<gene>
    <name evidence="1" type="ORF">PMIN01_12935</name>
</gene>
<dbReference type="AlphaFoldDB" id="A0A9P6G7G0"/>
<comment type="caution">
    <text evidence="1">The sequence shown here is derived from an EMBL/GenBank/DDBJ whole genome shotgun (WGS) entry which is preliminary data.</text>
</comment>
<dbReference type="OrthoDB" id="3545468at2759"/>
<keyword evidence="2" id="KW-1185">Reference proteome</keyword>
<proteinExistence type="predicted"/>
<dbReference type="EMBL" id="WJXW01000017">
    <property type="protein sequence ID" value="KAF9729245.1"/>
    <property type="molecule type" value="Genomic_DNA"/>
</dbReference>
<organism evidence="1 2">
    <name type="scientific">Paraphaeosphaeria minitans</name>
    <dbReference type="NCBI Taxonomy" id="565426"/>
    <lineage>
        <taxon>Eukaryota</taxon>
        <taxon>Fungi</taxon>
        <taxon>Dikarya</taxon>
        <taxon>Ascomycota</taxon>
        <taxon>Pezizomycotina</taxon>
        <taxon>Dothideomycetes</taxon>
        <taxon>Pleosporomycetidae</taxon>
        <taxon>Pleosporales</taxon>
        <taxon>Massarineae</taxon>
        <taxon>Didymosphaeriaceae</taxon>
        <taxon>Paraphaeosphaeria</taxon>
    </lineage>
</organism>
<sequence length="205" mass="21339">MRLVPRAMPVLSASALAADALNTTCSSFPAYNATTLTTAPFTLLASSPTASINGTAASFVSFTNDGVDRYGFVTIPQSNPTFGTAPPLSLRCSGSTLYAQLPGGARVTLSIAADENWQRGLSFGLGDGVGVQAYAQGGDVYLGAEGDRGAAGLKWTFKSNWGGNAGQYYLVRWAGAEEGEAKRQAGGEPPVVDDRDWDGYLKVVV</sequence>
<reference evidence="1" key="1">
    <citation type="journal article" date="2020" name="Mol. Plant Microbe Interact.">
        <title>Genome Sequence of the Biocontrol Agent Coniothyrium minitans strain Conio (IMI 134523).</title>
        <authorList>
            <person name="Patel D."/>
            <person name="Shittu T.A."/>
            <person name="Baroncelli R."/>
            <person name="Muthumeenakshi S."/>
            <person name="Osborne T.H."/>
            <person name="Janganan T.K."/>
            <person name="Sreenivasaprasad S."/>
        </authorList>
    </citation>
    <scope>NUCLEOTIDE SEQUENCE</scope>
    <source>
        <strain evidence="1">Conio</strain>
    </source>
</reference>
<protein>
    <submittedName>
        <fullName evidence="1">Uncharacterized protein</fullName>
    </submittedName>
</protein>
<accession>A0A9P6G7G0</accession>
<dbReference type="Proteomes" id="UP000756921">
    <property type="component" value="Unassembled WGS sequence"/>
</dbReference>
<evidence type="ECO:0000313" key="2">
    <source>
        <dbReference type="Proteomes" id="UP000756921"/>
    </source>
</evidence>